<evidence type="ECO:0000313" key="2">
    <source>
        <dbReference type="Proteomes" id="UP000016543"/>
    </source>
</evidence>
<feature type="non-terminal residue" evidence="1">
    <location>
        <position position="1"/>
    </location>
</feature>
<protein>
    <submittedName>
        <fullName evidence="1">Uncharacterized protein</fullName>
    </submittedName>
</protein>
<keyword evidence="2" id="KW-1185">Reference proteome</keyword>
<accession>A0ABP2CNW8</accession>
<reference evidence="1 2" key="1">
    <citation type="submission" date="2006-01" db="EMBL/GenBank/DDBJ databases">
        <authorList>
            <person name="Brettar I."/>
            <person name="Hofle M."/>
            <person name="Ferriera S."/>
            <person name="Johnson J."/>
            <person name="Kravitz S."/>
            <person name="Halpern A."/>
            <person name="Remington K."/>
            <person name="Beeson K."/>
            <person name="Tran B."/>
            <person name="Rogers Y.-H."/>
            <person name="Friedman R."/>
            <person name="Venter J.C."/>
        </authorList>
    </citation>
    <scope>NUCLEOTIDE SEQUENCE [LARGE SCALE GENOMIC DNA]</scope>
    <source>
        <strain evidence="1 2">OS145</strain>
    </source>
</reference>
<dbReference type="Proteomes" id="UP000016543">
    <property type="component" value="Unassembled WGS sequence"/>
</dbReference>
<dbReference type="EMBL" id="AAMX01000018">
    <property type="protein sequence ID" value="EAQ31341.1"/>
    <property type="molecule type" value="Genomic_DNA"/>
</dbReference>
<proteinExistence type="predicted"/>
<organism evidence="1 2">
    <name type="scientific">Idiomarina baltica OS145</name>
    <dbReference type="NCBI Taxonomy" id="314276"/>
    <lineage>
        <taxon>Bacteria</taxon>
        <taxon>Pseudomonadati</taxon>
        <taxon>Pseudomonadota</taxon>
        <taxon>Gammaproteobacteria</taxon>
        <taxon>Alteromonadales</taxon>
        <taxon>Idiomarinaceae</taxon>
        <taxon>Idiomarina</taxon>
    </lineage>
</organism>
<evidence type="ECO:0000313" key="1">
    <source>
        <dbReference type="EMBL" id="EAQ31341.1"/>
    </source>
</evidence>
<name>A0ABP2CNW8_9GAMM</name>
<comment type="caution">
    <text evidence="1">The sequence shown here is derived from an EMBL/GenBank/DDBJ whole genome shotgun (WGS) entry which is preliminary data.</text>
</comment>
<sequence length="33" mass="3896">SAFQRHSIARRFQAIGKLVHEEAVHVIQQQFYT</sequence>
<gene>
    <name evidence="1" type="ORF">OS145_05500</name>
</gene>